<dbReference type="EMBL" id="JACKWZ010000055">
    <property type="protein sequence ID" value="KAF9418460.1"/>
    <property type="molecule type" value="Genomic_DNA"/>
</dbReference>
<dbReference type="AlphaFoldDB" id="A0A835GL73"/>
<proteinExistence type="predicted"/>
<evidence type="ECO:0000313" key="1">
    <source>
        <dbReference type="EMBL" id="KAF9418460.1"/>
    </source>
</evidence>
<dbReference type="PANTHER" id="PTHR47331:SF2">
    <property type="match status" value="1"/>
</dbReference>
<comment type="caution">
    <text evidence="1">The sequence shown here is derived from an EMBL/GenBank/DDBJ whole genome shotgun (WGS) entry which is preliminary data.</text>
</comment>
<evidence type="ECO:0000313" key="2">
    <source>
        <dbReference type="Proteomes" id="UP000648187"/>
    </source>
</evidence>
<keyword evidence="2" id="KW-1185">Reference proteome</keyword>
<organism evidence="1 2">
    <name type="scientific">Spodoptera exigua</name>
    <name type="common">Beet armyworm</name>
    <name type="synonym">Noctua fulgens</name>
    <dbReference type="NCBI Taxonomy" id="7107"/>
    <lineage>
        <taxon>Eukaryota</taxon>
        <taxon>Metazoa</taxon>
        <taxon>Ecdysozoa</taxon>
        <taxon>Arthropoda</taxon>
        <taxon>Hexapoda</taxon>
        <taxon>Insecta</taxon>
        <taxon>Pterygota</taxon>
        <taxon>Neoptera</taxon>
        <taxon>Endopterygota</taxon>
        <taxon>Lepidoptera</taxon>
        <taxon>Glossata</taxon>
        <taxon>Ditrysia</taxon>
        <taxon>Noctuoidea</taxon>
        <taxon>Noctuidae</taxon>
        <taxon>Amphipyrinae</taxon>
        <taxon>Spodoptera</taxon>
    </lineage>
</organism>
<dbReference type="Proteomes" id="UP000648187">
    <property type="component" value="Unassembled WGS sequence"/>
</dbReference>
<gene>
    <name evidence="1" type="ORF">HW555_004748</name>
</gene>
<protein>
    <submittedName>
        <fullName evidence="1">Uncharacterized protein</fullName>
    </submittedName>
</protein>
<reference evidence="1" key="1">
    <citation type="submission" date="2020-08" db="EMBL/GenBank/DDBJ databases">
        <title>Spodoptera exigua strain:BAW_Kor-Di-RS1 Genome sequencing and assembly.</title>
        <authorList>
            <person name="Kim J."/>
            <person name="Nam H.Y."/>
            <person name="Kwon M."/>
            <person name="Choi J.H."/>
            <person name="Cho S.R."/>
            <person name="Kim G.-H."/>
        </authorList>
    </citation>
    <scope>NUCLEOTIDE SEQUENCE</scope>
    <source>
        <strain evidence="1">BAW_Kor-Di-RS1</strain>
        <tissue evidence="1">Whole-body</tissue>
    </source>
</reference>
<dbReference type="PANTHER" id="PTHR47331">
    <property type="entry name" value="PHD-TYPE DOMAIN-CONTAINING PROTEIN"/>
    <property type="match status" value="1"/>
</dbReference>
<sequence length="442" mass="48393">MGSIVRRNIRHPILLLGGDWCLMSPVVVEITTLRVITGQWIAVQSSPFSGDPGERYPGAGGGTGAAAGSLAWCSQLVSSSNRRKAQGRCGATLVCCLQAAGVVCGAGRGRHLCGALNRYKCSEVQISCCEWFEKKNYTHTKIISQVKRSDLYSSNYHKNAIYDDVEELGLEHLDKEDSRHKQLKHPQPKGTQSFHVVCKHRHHSLLHPVGASGSNIGEDRSTVHKELSSIASTSAKDDIKNCIAVVTAQAEGSSKPMVNRQGVRSKHLTTQELDEALEVCIKKSQEEGFAKELEELRKNEICEKGSLKSLNIFLDSKGIIRVGGRLEMAQLNYNRIHPILIPKESFLTNLLVAEAHAKTMHGGPQTMLTLNFIVHGGRCRRTLCNMSLVGDKCSPKHYFELLNKCATDATASLLGRRLVPLHICVHVTADDRGALGTASVIY</sequence>
<name>A0A835GL73_SPOEX</name>
<accession>A0A835GL73</accession>